<keyword evidence="3" id="KW-1185">Reference proteome</keyword>
<reference evidence="2" key="1">
    <citation type="journal article" date="2020" name="Cell">
        <title>Large-Scale Comparative Analyses of Tick Genomes Elucidate Their Genetic Diversity and Vector Capacities.</title>
        <authorList>
            <consortium name="Tick Genome and Microbiome Consortium (TIGMIC)"/>
            <person name="Jia N."/>
            <person name="Wang J."/>
            <person name="Shi W."/>
            <person name="Du L."/>
            <person name="Sun Y."/>
            <person name="Zhan W."/>
            <person name="Jiang J.F."/>
            <person name="Wang Q."/>
            <person name="Zhang B."/>
            <person name="Ji P."/>
            <person name="Bell-Sakyi L."/>
            <person name="Cui X.M."/>
            <person name="Yuan T.T."/>
            <person name="Jiang B.G."/>
            <person name="Yang W.F."/>
            <person name="Lam T.T."/>
            <person name="Chang Q.C."/>
            <person name="Ding S.J."/>
            <person name="Wang X.J."/>
            <person name="Zhu J.G."/>
            <person name="Ruan X.D."/>
            <person name="Zhao L."/>
            <person name="Wei J.T."/>
            <person name="Ye R.Z."/>
            <person name="Que T.C."/>
            <person name="Du C.H."/>
            <person name="Zhou Y.H."/>
            <person name="Cheng J.X."/>
            <person name="Dai P.F."/>
            <person name="Guo W.B."/>
            <person name="Han X.H."/>
            <person name="Huang E.J."/>
            <person name="Li L.F."/>
            <person name="Wei W."/>
            <person name="Gao Y.C."/>
            <person name="Liu J.Z."/>
            <person name="Shao H.Z."/>
            <person name="Wang X."/>
            <person name="Wang C.C."/>
            <person name="Yang T.C."/>
            <person name="Huo Q.B."/>
            <person name="Li W."/>
            <person name="Chen H.Y."/>
            <person name="Chen S.E."/>
            <person name="Zhou L.G."/>
            <person name="Ni X.B."/>
            <person name="Tian J.H."/>
            <person name="Sheng Y."/>
            <person name="Liu T."/>
            <person name="Pan Y.S."/>
            <person name="Xia L.Y."/>
            <person name="Li J."/>
            <person name="Zhao F."/>
            <person name="Cao W.C."/>
        </authorList>
    </citation>
    <scope>NUCLEOTIDE SEQUENCE</scope>
    <source>
        <strain evidence="2">Rsan-2018</strain>
    </source>
</reference>
<feature type="compositionally biased region" description="Pro residues" evidence="1">
    <location>
        <begin position="162"/>
        <end position="174"/>
    </location>
</feature>
<evidence type="ECO:0000313" key="2">
    <source>
        <dbReference type="EMBL" id="KAH7972572.1"/>
    </source>
</evidence>
<comment type="caution">
    <text evidence="2">The sequence shown here is derived from an EMBL/GenBank/DDBJ whole genome shotgun (WGS) entry which is preliminary data.</text>
</comment>
<evidence type="ECO:0000313" key="3">
    <source>
        <dbReference type="Proteomes" id="UP000821837"/>
    </source>
</evidence>
<dbReference type="Proteomes" id="UP000821837">
    <property type="component" value="Chromosome 11"/>
</dbReference>
<feature type="region of interest" description="Disordered" evidence="1">
    <location>
        <begin position="153"/>
        <end position="174"/>
    </location>
</feature>
<organism evidence="2 3">
    <name type="scientific">Rhipicephalus sanguineus</name>
    <name type="common">Brown dog tick</name>
    <name type="synonym">Ixodes sanguineus</name>
    <dbReference type="NCBI Taxonomy" id="34632"/>
    <lineage>
        <taxon>Eukaryota</taxon>
        <taxon>Metazoa</taxon>
        <taxon>Ecdysozoa</taxon>
        <taxon>Arthropoda</taxon>
        <taxon>Chelicerata</taxon>
        <taxon>Arachnida</taxon>
        <taxon>Acari</taxon>
        <taxon>Parasitiformes</taxon>
        <taxon>Ixodida</taxon>
        <taxon>Ixodoidea</taxon>
        <taxon>Ixodidae</taxon>
        <taxon>Rhipicephalinae</taxon>
        <taxon>Rhipicephalus</taxon>
        <taxon>Rhipicephalus</taxon>
    </lineage>
</organism>
<evidence type="ECO:0000256" key="1">
    <source>
        <dbReference type="SAM" id="MobiDB-lite"/>
    </source>
</evidence>
<proteinExistence type="predicted"/>
<reference evidence="2" key="2">
    <citation type="submission" date="2021-09" db="EMBL/GenBank/DDBJ databases">
        <authorList>
            <person name="Jia N."/>
            <person name="Wang J."/>
            <person name="Shi W."/>
            <person name="Du L."/>
            <person name="Sun Y."/>
            <person name="Zhan W."/>
            <person name="Jiang J."/>
            <person name="Wang Q."/>
            <person name="Zhang B."/>
            <person name="Ji P."/>
            <person name="Sakyi L.B."/>
            <person name="Cui X."/>
            <person name="Yuan T."/>
            <person name="Jiang B."/>
            <person name="Yang W."/>
            <person name="Lam T.T.-Y."/>
            <person name="Chang Q."/>
            <person name="Ding S."/>
            <person name="Wang X."/>
            <person name="Zhu J."/>
            <person name="Ruan X."/>
            <person name="Zhao L."/>
            <person name="Wei J."/>
            <person name="Que T."/>
            <person name="Du C."/>
            <person name="Cheng J."/>
            <person name="Dai P."/>
            <person name="Han X."/>
            <person name="Huang E."/>
            <person name="Gao Y."/>
            <person name="Liu J."/>
            <person name="Shao H."/>
            <person name="Ye R."/>
            <person name="Li L."/>
            <person name="Wei W."/>
            <person name="Wang X."/>
            <person name="Wang C."/>
            <person name="Huo Q."/>
            <person name="Li W."/>
            <person name="Guo W."/>
            <person name="Chen H."/>
            <person name="Chen S."/>
            <person name="Zhou L."/>
            <person name="Zhou L."/>
            <person name="Ni X."/>
            <person name="Tian J."/>
            <person name="Zhou Y."/>
            <person name="Sheng Y."/>
            <person name="Liu T."/>
            <person name="Pan Y."/>
            <person name="Xia L."/>
            <person name="Li J."/>
            <person name="Zhao F."/>
            <person name="Cao W."/>
        </authorList>
    </citation>
    <scope>NUCLEOTIDE SEQUENCE</scope>
    <source>
        <strain evidence="2">Rsan-2018</strain>
        <tissue evidence="2">Larvae</tissue>
    </source>
</reference>
<sequence length="174" mass="19171">MLVDPQASTRRYTKQLKLAGSAVLWQKAVNYLGIYIEQRLTWIPAVKKATSKVRRVQGDAIRLHQAASTSVLLYALPLVTHTDQEEAVGGTGQRCNQKYPGAFKALTDRCNAGERPLSLKMLERALGRIRCLRRAPDGEALLTRLTVAVDRGPAFRSRPASTTPPPSGRPPVAW</sequence>
<protein>
    <submittedName>
        <fullName evidence="2">Uncharacterized protein</fullName>
    </submittedName>
</protein>
<gene>
    <name evidence="2" type="ORF">HPB52_013568</name>
</gene>
<accession>A0A9D4T3U7</accession>
<dbReference type="EMBL" id="JABSTV010001247">
    <property type="protein sequence ID" value="KAH7972572.1"/>
    <property type="molecule type" value="Genomic_DNA"/>
</dbReference>
<name>A0A9D4T3U7_RHISA</name>
<dbReference type="AlphaFoldDB" id="A0A9D4T3U7"/>